<gene>
    <name evidence="1" type="ORF">BD311DRAFT_764870</name>
</gene>
<organism evidence="1">
    <name type="scientific">Dichomitus squalens</name>
    <dbReference type="NCBI Taxonomy" id="114155"/>
    <lineage>
        <taxon>Eukaryota</taxon>
        <taxon>Fungi</taxon>
        <taxon>Dikarya</taxon>
        <taxon>Basidiomycota</taxon>
        <taxon>Agaricomycotina</taxon>
        <taxon>Agaricomycetes</taxon>
        <taxon>Polyporales</taxon>
        <taxon>Polyporaceae</taxon>
        <taxon>Dichomitus</taxon>
    </lineage>
</organism>
<name>A0A4Q9MDD2_9APHY</name>
<reference evidence="1" key="1">
    <citation type="submission" date="2019-01" db="EMBL/GenBank/DDBJ databases">
        <title>Draft genome sequences of three monokaryotic isolates of the white-rot basidiomycete fungus Dichomitus squalens.</title>
        <authorList>
            <consortium name="DOE Joint Genome Institute"/>
            <person name="Lopez S.C."/>
            <person name="Andreopoulos B."/>
            <person name="Pangilinan J."/>
            <person name="Lipzen A."/>
            <person name="Riley R."/>
            <person name="Ahrendt S."/>
            <person name="Ng V."/>
            <person name="Barry K."/>
            <person name="Daum C."/>
            <person name="Grigoriev I.V."/>
            <person name="Hilden K.S."/>
            <person name="Makela M.R."/>
            <person name="de Vries R.P."/>
        </authorList>
    </citation>
    <scope>NUCLEOTIDE SEQUENCE [LARGE SCALE GENOMIC DNA]</scope>
    <source>
        <strain evidence="1">OM18370.1</strain>
    </source>
</reference>
<dbReference type="AlphaFoldDB" id="A0A4Q9MDD2"/>
<proteinExistence type="predicted"/>
<dbReference type="EMBL" id="ML143463">
    <property type="protein sequence ID" value="TBU25350.1"/>
    <property type="molecule type" value="Genomic_DNA"/>
</dbReference>
<evidence type="ECO:0000313" key="1">
    <source>
        <dbReference type="EMBL" id="TBU25350.1"/>
    </source>
</evidence>
<feature type="non-terminal residue" evidence="1">
    <location>
        <position position="1"/>
    </location>
</feature>
<accession>A0A4Q9MDD2</accession>
<dbReference type="Proteomes" id="UP000292957">
    <property type="component" value="Unassembled WGS sequence"/>
</dbReference>
<sequence>SSWFWTFTHWNEGMIYVSHTIRKVIKVRKFETSTSLESWDEGGVKRSIGGYHSPRSLVQSSM</sequence>
<protein>
    <submittedName>
        <fullName evidence="1">Uncharacterized protein</fullName>
    </submittedName>
</protein>